<evidence type="ECO:0000313" key="3">
    <source>
        <dbReference type="Proteomes" id="UP000253934"/>
    </source>
</evidence>
<protein>
    <submittedName>
        <fullName evidence="2">Uncharacterized protein</fullName>
    </submittedName>
</protein>
<dbReference type="AlphaFoldDB" id="A0A369KR16"/>
<keyword evidence="3" id="KW-1185">Reference proteome</keyword>
<feature type="signal peptide" evidence="1">
    <location>
        <begin position="1"/>
        <end position="21"/>
    </location>
</feature>
<proteinExistence type="predicted"/>
<dbReference type="Proteomes" id="UP000253934">
    <property type="component" value="Unassembled WGS sequence"/>
</dbReference>
<evidence type="ECO:0000256" key="1">
    <source>
        <dbReference type="SAM" id="SignalP"/>
    </source>
</evidence>
<accession>A0A369KR16</accession>
<reference evidence="2" key="1">
    <citation type="submission" date="2018-04" db="EMBL/GenBank/DDBJ databases">
        <title>Draft genome sequence of the Candidatus Spirobacillus cienkowskii, a pathogen of freshwater Daphnia species, reconstructed from hemolymph metagenomic reads.</title>
        <authorList>
            <person name="Bresciani L."/>
            <person name="Lemos L.N."/>
            <person name="Wale N."/>
            <person name="Lin J.Y."/>
            <person name="Fernandes G.R."/>
            <person name="Duffy M.A."/>
            <person name="Rodrigues J.M."/>
        </authorList>
    </citation>
    <scope>NUCLEOTIDE SEQUENCE [LARGE SCALE GENOMIC DNA]</scope>
    <source>
        <strain evidence="2">Binning01</strain>
    </source>
</reference>
<gene>
    <name evidence="2" type="ORF">DCC88_07385</name>
</gene>
<dbReference type="EMBL" id="QOVW01000069">
    <property type="protein sequence ID" value="RDB36022.1"/>
    <property type="molecule type" value="Genomic_DNA"/>
</dbReference>
<evidence type="ECO:0000313" key="2">
    <source>
        <dbReference type="EMBL" id="RDB36022.1"/>
    </source>
</evidence>
<dbReference type="RefSeq" id="WP_338635348.1">
    <property type="nucleotide sequence ID" value="NZ_CP146516.1"/>
</dbReference>
<keyword evidence="1" id="KW-0732">Signal</keyword>
<sequence length="412" mass="45716">MFLKLLRITSFLILTSFYSFNSALALKETKVDKNIKQINLLQNSPALVYNIYAGNKLIASNEQSHLLRSNSKNPLTSIYLPGYEMPSFAHIDEYIQSHNNALPLTWGAEEGNKRTWAQAKPYSSLGQDLATELVCTDVTGCKGDIAFSNWAGSIFISNSKSQQSGYFTTSRSSSLFDKVYVTDGKGDFIEISMTGFNWSHYPFDVKFNEPIAYLLLNPENKNAYINDINEPLFDGTETQSAGTFWKLAWQSLMGAGTSIDNTYSIAHGLTKTEIDSLGYQIGAEFTSGIPGIFELNISSSIYQRWDKSTAVNDVKSYSTRISFPADNYDSVVAYYNLMLGFHTYAPLLEKFLDPNNPNGFNAKINESVKSDSFVSLELARSLPIGSTGVETNIDAQTPSGEFIYGTIKKPSI</sequence>
<name>A0A369KR16_9BACT</name>
<feature type="chain" id="PRO_5017001291" evidence="1">
    <location>
        <begin position="22"/>
        <end position="412"/>
    </location>
</feature>
<comment type="caution">
    <text evidence="2">The sequence shown here is derived from an EMBL/GenBank/DDBJ whole genome shotgun (WGS) entry which is preliminary data.</text>
</comment>
<organism evidence="2 3">
    <name type="scientific">Spirobacillus cienkowskii</name>
    <dbReference type="NCBI Taxonomy" id="495820"/>
    <lineage>
        <taxon>Bacteria</taxon>
        <taxon>Pseudomonadati</taxon>
        <taxon>Bdellovibrionota</taxon>
        <taxon>Oligoflexia</taxon>
        <taxon>Silvanigrellales</taxon>
        <taxon>Spirobacillus</taxon>
    </lineage>
</organism>